<name>A0ABW6KIT2_9BACI</name>
<dbReference type="EMBL" id="JBIACK010000013">
    <property type="protein sequence ID" value="MFE8703145.1"/>
    <property type="molecule type" value="Genomic_DNA"/>
</dbReference>
<accession>A0ABW6KIT2</accession>
<reference evidence="1 2" key="1">
    <citation type="submission" date="2024-08" db="EMBL/GenBank/DDBJ databases">
        <title>Two novel Cytobacillus novel species.</title>
        <authorList>
            <person name="Liu G."/>
        </authorList>
    </citation>
    <scope>NUCLEOTIDE SEQUENCE [LARGE SCALE GENOMIC DNA]</scope>
    <source>
        <strain evidence="1 2">FJAT-54145</strain>
    </source>
</reference>
<gene>
    <name evidence="1" type="ORF">ACFYKX_21420</name>
</gene>
<dbReference type="Proteomes" id="UP001601059">
    <property type="component" value="Unassembled WGS sequence"/>
</dbReference>
<evidence type="ECO:0000313" key="1">
    <source>
        <dbReference type="EMBL" id="MFE8703145.1"/>
    </source>
</evidence>
<evidence type="ECO:0000313" key="2">
    <source>
        <dbReference type="Proteomes" id="UP001601059"/>
    </source>
</evidence>
<proteinExistence type="predicted"/>
<dbReference type="RefSeq" id="WP_389363422.1">
    <property type="nucleotide sequence ID" value="NZ_JBIACK010000013.1"/>
</dbReference>
<dbReference type="InterPro" id="IPR020355">
    <property type="entry name" value="Uncharacterised_YhcU"/>
</dbReference>
<protein>
    <submittedName>
        <fullName evidence="1">YhcU family protein</fullName>
    </submittedName>
</protein>
<dbReference type="Pfam" id="PF17326">
    <property type="entry name" value="DUF5365"/>
    <property type="match status" value="1"/>
</dbReference>
<keyword evidence="2" id="KW-1185">Reference proteome</keyword>
<comment type="caution">
    <text evidence="1">The sequence shown here is derived from an EMBL/GenBank/DDBJ whole genome shotgun (WGS) entry which is preliminary data.</text>
</comment>
<sequence>MKVVFASTPDQEEEIKVLVSQFYMTIFPLYFSDKDIKEFERLKVLHTSTRHFEYFGTLKEAYQVITSLQTIISILESSEPQPKYKSLFQKNVRILKDYGLFFPFDFNQFLEAKNIKNDVFSVYTKAANELLV</sequence>
<organism evidence="1 2">
    <name type="scientific">Cytobacillus spartinae</name>
    <dbReference type="NCBI Taxonomy" id="3299023"/>
    <lineage>
        <taxon>Bacteria</taxon>
        <taxon>Bacillati</taxon>
        <taxon>Bacillota</taxon>
        <taxon>Bacilli</taxon>
        <taxon>Bacillales</taxon>
        <taxon>Bacillaceae</taxon>
        <taxon>Cytobacillus</taxon>
    </lineage>
</organism>